<sequence>MINSAPPSEYILQGQRRGASPENEGGLDAVPRPLHSFGFDFMVAEARPHAPCAAPRLVVSDIIPSKIMRVYKHFHAPRQRPPVARPLISTFPVGKLLLSNQVIDTASDSKQARAARVNEKRYCTSRTMSLATRTLAQ</sequence>
<gene>
    <name evidence="2" type="ORF">EVAR_61761_1</name>
</gene>
<dbReference type="AlphaFoldDB" id="A0A4C1ZEI4"/>
<feature type="region of interest" description="Disordered" evidence="1">
    <location>
        <begin position="1"/>
        <end position="29"/>
    </location>
</feature>
<organism evidence="2 3">
    <name type="scientific">Eumeta variegata</name>
    <name type="common">Bagworm moth</name>
    <name type="synonym">Eumeta japonica</name>
    <dbReference type="NCBI Taxonomy" id="151549"/>
    <lineage>
        <taxon>Eukaryota</taxon>
        <taxon>Metazoa</taxon>
        <taxon>Ecdysozoa</taxon>
        <taxon>Arthropoda</taxon>
        <taxon>Hexapoda</taxon>
        <taxon>Insecta</taxon>
        <taxon>Pterygota</taxon>
        <taxon>Neoptera</taxon>
        <taxon>Endopterygota</taxon>
        <taxon>Lepidoptera</taxon>
        <taxon>Glossata</taxon>
        <taxon>Ditrysia</taxon>
        <taxon>Tineoidea</taxon>
        <taxon>Psychidae</taxon>
        <taxon>Oiketicinae</taxon>
        <taxon>Eumeta</taxon>
    </lineage>
</organism>
<evidence type="ECO:0000313" key="3">
    <source>
        <dbReference type="Proteomes" id="UP000299102"/>
    </source>
</evidence>
<evidence type="ECO:0000256" key="1">
    <source>
        <dbReference type="SAM" id="MobiDB-lite"/>
    </source>
</evidence>
<comment type="caution">
    <text evidence="2">The sequence shown here is derived from an EMBL/GenBank/DDBJ whole genome shotgun (WGS) entry which is preliminary data.</text>
</comment>
<protein>
    <submittedName>
        <fullName evidence="2">Uncharacterized protein</fullName>
    </submittedName>
</protein>
<evidence type="ECO:0000313" key="2">
    <source>
        <dbReference type="EMBL" id="GBP85504.1"/>
    </source>
</evidence>
<proteinExistence type="predicted"/>
<reference evidence="2 3" key="1">
    <citation type="journal article" date="2019" name="Commun. Biol.">
        <title>The bagworm genome reveals a unique fibroin gene that provides high tensile strength.</title>
        <authorList>
            <person name="Kono N."/>
            <person name="Nakamura H."/>
            <person name="Ohtoshi R."/>
            <person name="Tomita M."/>
            <person name="Numata K."/>
            <person name="Arakawa K."/>
        </authorList>
    </citation>
    <scope>NUCLEOTIDE SEQUENCE [LARGE SCALE GENOMIC DNA]</scope>
</reference>
<dbReference type="Proteomes" id="UP000299102">
    <property type="component" value="Unassembled WGS sequence"/>
</dbReference>
<keyword evidence="3" id="KW-1185">Reference proteome</keyword>
<name>A0A4C1ZEI4_EUMVA</name>
<dbReference type="EMBL" id="BGZK01001741">
    <property type="protein sequence ID" value="GBP85504.1"/>
    <property type="molecule type" value="Genomic_DNA"/>
</dbReference>
<accession>A0A4C1ZEI4</accession>